<dbReference type="InterPro" id="IPR029058">
    <property type="entry name" value="AB_hydrolase_fold"/>
</dbReference>
<dbReference type="EMBL" id="ML986502">
    <property type="protein sequence ID" value="KAF2274581.1"/>
    <property type="molecule type" value="Genomic_DNA"/>
</dbReference>
<dbReference type="Proteomes" id="UP000800097">
    <property type="component" value="Unassembled WGS sequence"/>
</dbReference>
<dbReference type="OrthoDB" id="408631at2759"/>
<sequence>MGQKLSRWFLTPHPLPTVQELCESFKSPCELALPDRDEVLIYLDLKAHVRQELFARLYSNRSPESIVDNGDQYISEEWLTKRLSHLYPGFDNTVAAATPVLYKIILHHSTYPFKPLPNATLTPVKTAIAVALLSANDSTISITRRVDTHAFCTSRRNWNDRIRLLFQSLCDTDWSEPSSKECREKEDDEDLVAVILSLLRWQSWVWHKYRDEERLLQVASTLPSSHSRSLDGSVSLADIRVLLALIVAASVGERPKEPADMQVAVESRALALSSCFPDQDGRISWEGFQQTIADCMPLLLAELTALMSNLFRVENREDSFGYLIKYSWRVPPAIGGTESQSKISSLTMPELAQLGLVIRRQDLDDLRLLRKDDPKSLSSSDISRLFNDSPKDHTLLLWSPDERYFLSENRLSTVGMDTDCIVQLLPTHRVLRSTSELAQVKTSAVEPDDLLIDLGRIKMRFAKGLETGMLDSGSEIKSRRWLPPRKLPRSDRRFNALELPPSCPQFVSSVPSLLSEYLADGALIYNGKDNHTSGLVGAATSEDCLYLGIWTPANVTSKSKLPVLFFMSGGGFQGGGVHIPYQLPMEWVERSQSHIVVTINYRTNIFGFPNAAGLSEQNLGVLDQRMALEWVRDNIAAFGGDPTAITQWGQSAGAMSADAHAYAFYKDPIARAYFLQSGTSFSGGGVLDNTFSNFTFVAQHVGCNFTTSKSPQARTQELDCMRKVPFERISNFVGQYGDSGAAPALSFLPVVDERIIFSDYEARGKSGKIARLPAILSNTANEASSLVPFSPAGFPQDVILAVELAQFVCPTYKSTVQRNQLSVPVYRYQFAGRFPNLNPLEWTGAYHGIDIPMIFGTYDLVKGLGDVPELERETSRAIQDHVLAFAKDPYNGPQKLNWQPLDTQAPQGGQLIRFGAGGKAVQYVDGVKVDGVCQGIGEYDAFP</sequence>
<reference evidence="2" key="1">
    <citation type="journal article" date="2020" name="Stud. Mycol.">
        <title>101 Dothideomycetes genomes: a test case for predicting lifestyles and emergence of pathogens.</title>
        <authorList>
            <person name="Haridas S."/>
            <person name="Albert R."/>
            <person name="Binder M."/>
            <person name="Bloem J."/>
            <person name="Labutti K."/>
            <person name="Salamov A."/>
            <person name="Andreopoulos B."/>
            <person name="Baker S."/>
            <person name="Barry K."/>
            <person name="Bills G."/>
            <person name="Bluhm B."/>
            <person name="Cannon C."/>
            <person name="Castanera R."/>
            <person name="Culley D."/>
            <person name="Daum C."/>
            <person name="Ezra D."/>
            <person name="Gonzalez J."/>
            <person name="Henrissat B."/>
            <person name="Kuo A."/>
            <person name="Liang C."/>
            <person name="Lipzen A."/>
            <person name="Lutzoni F."/>
            <person name="Magnuson J."/>
            <person name="Mondo S."/>
            <person name="Nolan M."/>
            <person name="Ohm R."/>
            <person name="Pangilinan J."/>
            <person name="Park H.-J."/>
            <person name="Ramirez L."/>
            <person name="Alfaro M."/>
            <person name="Sun H."/>
            <person name="Tritt A."/>
            <person name="Yoshinaga Y."/>
            <person name="Zwiers L.-H."/>
            <person name="Turgeon B."/>
            <person name="Goodwin S."/>
            <person name="Spatafora J."/>
            <person name="Crous P."/>
            <person name="Grigoriev I."/>
        </authorList>
    </citation>
    <scope>NUCLEOTIDE SEQUENCE</scope>
    <source>
        <strain evidence="2">CBS 379.55</strain>
    </source>
</reference>
<feature type="domain" description="Carboxylesterase type B" evidence="1">
    <location>
        <begin position="477"/>
        <end position="789"/>
    </location>
</feature>
<accession>A0A6A6JDE2</accession>
<evidence type="ECO:0000313" key="3">
    <source>
        <dbReference type="Proteomes" id="UP000800097"/>
    </source>
</evidence>
<dbReference type="InterPro" id="IPR050309">
    <property type="entry name" value="Type-B_Carboxylest/Lipase"/>
</dbReference>
<dbReference type="GeneID" id="54554251"/>
<feature type="domain" description="Carboxylesterase type B" evidence="1">
    <location>
        <begin position="805"/>
        <end position="905"/>
    </location>
</feature>
<dbReference type="AlphaFoldDB" id="A0A6A6JDE2"/>
<evidence type="ECO:0000313" key="2">
    <source>
        <dbReference type="EMBL" id="KAF2274581.1"/>
    </source>
</evidence>
<dbReference type="Pfam" id="PF00135">
    <property type="entry name" value="COesterase"/>
    <property type="match status" value="2"/>
</dbReference>
<dbReference type="SUPFAM" id="SSF53474">
    <property type="entry name" value="alpha/beta-Hydrolases"/>
    <property type="match status" value="1"/>
</dbReference>
<dbReference type="PANTHER" id="PTHR11559">
    <property type="entry name" value="CARBOXYLESTERASE"/>
    <property type="match status" value="1"/>
</dbReference>
<proteinExistence type="predicted"/>
<dbReference type="InterPro" id="IPR002018">
    <property type="entry name" value="CarbesteraseB"/>
</dbReference>
<evidence type="ECO:0000259" key="1">
    <source>
        <dbReference type="Pfam" id="PF00135"/>
    </source>
</evidence>
<gene>
    <name evidence="2" type="ORF">EI97DRAFT_460152</name>
</gene>
<protein>
    <submittedName>
        <fullName evidence="2">Alpha/beta-hydrolase</fullName>
    </submittedName>
</protein>
<dbReference type="RefSeq" id="XP_033652120.1">
    <property type="nucleotide sequence ID" value="XM_033801076.1"/>
</dbReference>
<keyword evidence="3" id="KW-1185">Reference proteome</keyword>
<name>A0A6A6JDE2_WESOR</name>
<dbReference type="Gene3D" id="3.40.50.1820">
    <property type="entry name" value="alpha/beta hydrolase"/>
    <property type="match status" value="2"/>
</dbReference>
<organism evidence="2 3">
    <name type="scientific">Westerdykella ornata</name>
    <dbReference type="NCBI Taxonomy" id="318751"/>
    <lineage>
        <taxon>Eukaryota</taxon>
        <taxon>Fungi</taxon>
        <taxon>Dikarya</taxon>
        <taxon>Ascomycota</taxon>
        <taxon>Pezizomycotina</taxon>
        <taxon>Dothideomycetes</taxon>
        <taxon>Pleosporomycetidae</taxon>
        <taxon>Pleosporales</taxon>
        <taxon>Sporormiaceae</taxon>
        <taxon>Westerdykella</taxon>
    </lineage>
</organism>
<dbReference type="GO" id="GO:0016787">
    <property type="term" value="F:hydrolase activity"/>
    <property type="evidence" value="ECO:0007669"/>
    <property type="project" value="UniProtKB-KW"/>
</dbReference>
<keyword evidence="2" id="KW-0378">Hydrolase</keyword>